<dbReference type="EMBL" id="CP003944">
    <property type="protein sequence ID" value="AFZ51689.1"/>
    <property type="molecule type" value="Genomic_DNA"/>
</dbReference>
<dbReference type="Proteomes" id="UP000010482">
    <property type="component" value="Chromosome"/>
</dbReference>
<dbReference type="RefSeq" id="WP_015230666.1">
    <property type="nucleotide sequence ID" value="NC_019780.1"/>
</dbReference>
<organism evidence="1 2">
    <name type="scientific">Dactylococcopsis salina (strain PCC 8305)</name>
    <name type="common">Myxobactron salinum</name>
    <dbReference type="NCBI Taxonomy" id="13035"/>
    <lineage>
        <taxon>Bacteria</taxon>
        <taxon>Bacillati</taxon>
        <taxon>Cyanobacteriota</taxon>
        <taxon>Cyanophyceae</taxon>
        <taxon>Nodosilineales</taxon>
        <taxon>Cymatolegaceae</taxon>
        <taxon>Dactylococcopsis</taxon>
    </lineage>
</organism>
<gene>
    <name evidence="1" type="ORF">Dacsa_3165</name>
</gene>
<dbReference type="OrthoDB" id="515521at2"/>
<name>K9YXR2_DACS8</name>
<sequence>MLVILMDEQILSPKQVCQNCLLADRSGSPRWRQGHLCCGKMLRGCSEQQPELYECQMGFCVAHLSAKSMPIIQ</sequence>
<evidence type="ECO:0000313" key="2">
    <source>
        <dbReference type="Proteomes" id="UP000010482"/>
    </source>
</evidence>
<keyword evidence="2" id="KW-1185">Reference proteome</keyword>
<protein>
    <submittedName>
        <fullName evidence="1">Uncharacterized protein</fullName>
    </submittedName>
</protein>
<evidence type="ECO:0000313" key="1">
    <source>
        <dbReference type="EMBL" id="AFZ51689.1"/>
    </source>
</evidence>
<dbReference type="KEGG" id="dsl:Dacsa_3165"/>
<proteinExistence type="predicted"/>
<reference evidence="1" key="1">
    <citation type="submission" date="2012-04" db="EMBL/GenBank/DDBJ databases">
        <title>Finished genome of Dactylococcopsis salina PCC 8305.</title>
        <authorList>
            <consortium name="US DOE Joint Genome Institute"/>
            <person name="Gugger M."/>
            <person name="Coursin T."/>
            <person name="Rippka R."/>
            <person name="Tandeau De Marsac N."/>
            <person name="Huntemann M."/>
            <person name="Wei C.-L."/>
            <person name="Han J."/>
            <person name="Detter J.C."/>
            <person name="Han C."/>
            <person name="Tapia R."/>
            <person name="Daligault H."/>
            <person name="Chen A."/>
            <person name="Krypides N."/>
            <person name="Mavromatis K."/>
            <person name="Markowitz V."/>
            <person name="Szeto E."/>
            <person name="Ivanova N."/>
            <person name="Ovchinnikova G."/>
            <person name="Pagani I."/>
            <person name="Pati A."/>
            <person name="Goodwin L."/>
            <person name="Peters L."/>
            <person name="Pitluck S."/>
            <person name="Woyke T."/>
            <person name="Kerfeld C."/>
        </authorList>
    </citation>
    <scope>NUCLEOTIDE SEQUENCE [LARGE SCALE GENOMIC DNA]</scope>
    <source>
        <strain evidence="1">PCC 8305</strain>
    </source>
</reference>
<dbReference type="eggNOG" id="ENOG50330SB">
    <property type="taxonomic scope" value="Bacteria"/>
</dbReference>
<dbReference type="AlphaFoldDB" id="K9YXR2"/>
<dbReference type="PATRIC" id="fig|13035.3.peg.3584"/>
<dbReference type="STRING" id="13035.Dacsa_3165"/>
<dbReference type="HOGENOM" id="CLU_2857959_0_0_3"/>
<accession>K9YXR2</accession>